<gene>
    <name evidence="2" type="ORF">LOTGIDRAFT_230727</name>
</gene>
<accession>V4AVS4</accession>
<organism evidence="2 3">
    <name type="scientific">Lottia gigantea</name>
    <name type="common">Giant owl limpet</name>
    <dbReference type="NCBI Taxonomy" id="225164"/>
    <lineage>
        <taxon>Eukaryota</taxon>
        <taxon>Metazoa</taxon>
        <taxon>Spiralia</taxon>
        <taxon>Lophotrochozoa</taxon>
        <taxon>Mollusca</taxon>
        <taxon>Gastropoda</taxon>
        <taxon>Patellogastropoda</taxon>
        <taxon>Lottioidea</taxon>
        <taxon>Lottiidae</taxon>
        <taxon>Lottia</taxon>
    </lineage>
</organism>
<protein>
    <submittedName>
        <fullName evidence="2">Uncharacterized protein</fullName>
    </submittedName>
</protein>
<feature type="region of interest" description="Disordered" evidence="1">
    <location>
        <begin position="186"/>
        <end position="227"/>
    </location>
</feature>
<reference evidence="2 3" key="1">
    <citation type="journal article" date="2013" name="Nature">
        <title>Insights into bilaterian evolution from three spiralian genomes.</title>
        <authorList>
            <person name="Simakov O."/>
            <person name="Marletaz F."/>
            <person name="Cho S.J."/>
            <person name="Edsinger-Gonzales E."/>
            <person name="Havlak P."/>
            <person name="Hellsten U."/>
            <person name="Kuo D.H."/>
            <person name="Larsson T."/>
            <person name="Lv J."/>
            <person name="Arendt D."/>
            <person name="Savage R."/>
            <person name="Osoegawa K."/>
            <person name="de Jong P."/>
            <person name="Grimwood J."/>
            <person name="Chapman J.A."/>
            <person name="Shapiro H."/>
            <person name="Aerts A."/>
            <person name="Otillar R.P."/>
            <person name="Terry A.Y."/>
            <person name="Boore J.L."/>
            <person name="Grigoriev I.V."/>
            <person name="Lindberg D.R."/>
            <person name="Seaver E.C."/>
            <person name="Weisblat D.A."/>
            <person name="Putnam N.H."/>
            <person name="Rokhsar D.S."/>
        </authorList>
    </citation>
    <scope>NUCLEOTIDE SEQUENCE [LARGE SCALE GENOMIC DNA]</scope>
</reference>
<dbReference type="Proteomes" id="UP000030746">
    <property type="component" value="Unassembled WGS sequence"/>
</dbReference>
<dbReference type="EMBL" id="KB200521">
    <property type="protein sequence ID" value="ESP01468.1"/>
    <property type="molecule type" value="Genomic_DNA"/>
</dbReference>
<evidence type="ECO:0000313" key="2">
    <source>
        <dbReference type="EMBL" id="ESP01468.1"/>
    </source>
</evidence>
<dbReference type="GeneID" id="20248388"/>
<feature type="compositionally biased region" description="Basic residues" evidence="1">
    <location>
        <begin position="193"/>
        <end position="203"/>
    </location>
</feature>
<dbReference type="OrthoDB" id="6129936at2759"/>
<sequence length="516" mass="57423">MKWTPPEIDDYIDIFSVVKDNRETESEQHDITTKTYCRGVTLTQIGIPRLPHGIRSKDVSSNKIHMQAAFNALPKSRGRGRAKMLEEREDHFMRLKKDFNDAMNCLENIDTSSTIDSISIDGCSETSSMFGDCELSDSDDVIGQSILLPSQRNIKLPERPFVKPNHYNFNSVDDFPLLGSQDSDGSSSFKVAANKKKPGKRKPKEVQRSSKQWIKSEPNKKGVKSKFVNHNSNQSNIADFVISDKKKTVSSSRKGFPIPRKGVETTRANSMKSININPGRTVNLNFSIVMENDDLNPAVVAKTLNSHSGVDSRDQLNCNSDGNICQEYTPHDSFDTISTNLDIVSNTFGSFSRPHSLNKLEDLENISQASQGFPSIPKSILDSSKCGKQNLVAKVKPTVTSTLNNLNSTNTGACALENSQKNTQPTSNTMLDWKITGPCVVQLEGIPIACDIDILDDTLWNFGQIEESQVQVIDGKYAVRYRFSTEDACEWVVSSLHDTDMLYPDSQSVLVCFKVQ</sequence>
<dbReference type="OMA" id="WVLNGEN"/>
<dbReference type="KEGG" id="lgi:LOTGIDRAFT_230727"/>
<dbReference type="AlphaFoldDB" id="V4AVS4"/>
<dbReference type="RefSeq" id="XP_009048102.1">
    <property type="nucleotide sequence ID" value="XM_009049854.1"/>
</dbReference>
<dbReference type="HOGENOM" id="CLU_528167_0_0_1"/>
<name>V4AVS4_LOTGI</name>
<evidence type="ECO:0000256" key="1">
    <source>
        <dbReference type="SAM" id="MobiDB-lite"/>
    </source>
</evidence>
<proteinExistence type="predicted"/>
<keyword evidence="3" id="KW-1185">Reference proteome</keyword>
<evidence type="ECO:0000313" key="3">
    <source>
        <dbReference type="Proteomes" id="UP000030746"/>
    </source>
</evidence>
<dbReference type="CTD" id="20248388"/>